<organism evidence="6">
    <name type="scientific">marine metagenome</name>
    <dbReference type="NCBI Taxonomy" id="408172"/>
    <lineage>
        <taxon>unclassified sequences</taxon>
        <taxon>metagenomes</taxon>
        <taxon>ecological metagenomes</taxon>
    </lineage>
</organism>
<protein>
    <recommendedName>
        <fullName evidence="5">Pseudouridine synthase I TruA alpha/beta domain-containing protein</fullName>
    </recommendedName>
</protein>
<dbReference type="PIRSF" id="PIRSF001430">
    <property type="entry name" value="tRNA_psdUrid_synth"/>
    <property type="match status" value="1"/>
</dbReference>
<dbReference type="NCBIfam" id="TIGR00071">
    <property type="entry name" value="hisT_truA"/>
    <property type="match status" value="1"/>
</dbReference>
<evidence type="ECO:0000256" key="3">
    <source>
        <dbReference type="ARBA" id="ARBA00023235"/>
    </source>
</evidence>
<dbReference type="EMBL" id="UINC01006413">
    <property type="protein sequence ID" value="SVA27375.1"/>
    <property type="molecule type" value="Genomic_DNA"/>
</dbReference>
<comment type="similarity">
    <text evidence="1">Belongs to the tRNA pseudouridine synthase TruA family.</text>
</comment>
<dbReference type="Gene3D" id="3.30.70.580">
    <property type="entry name" value="Pseudouridine synthase I, catalytic domain, N-terminal subdomain"/>
    <property type="match status" value="1"/>
</dbReference>
<dbReference type="InterPro" id="IPR020094">
    <property type="entry name" value="TruA/RsuA/RluB/E/F_N"/>
</dbReference>
<dbReference type="Pfam" id="PF01416">
    <property type="entry name" value="PseudoU_synth_1"/>
    <property type="match status" value="2"/>
</dbReference>
<keyword evidence="3" id="KW-0413">Isomerase</keyword>
<feature type="domain" description="Pseudouridine synthase I TruA alpha/beta" evidence="5">
    <location>
        <begin position="111"/>
        <end position="212"/>
    </location>
</feature>
<dbReference type="InterPro" id="IPR020097">
    <property type="entry name" value="PsdUridine_synth_TruA_a/b_dom"/>
</dbReference>
<dbReference type="CDD" id="cd02570">
    <property type="entry name" value="PseudoU_synth_EcTruA"/>
    <property type="match status" value="1"/>
</dbReference>
<feature type="region of interest" description="Disordered" evidence="4">
    <location>
        <begin position="1"/>
        <end position="21"/>
    </location>
</feature>
<name>A0A381UGS6_9ZZZZ</name>
<evidence type="ECO:0000313" key="6">
    <source>
        <dbReference type="EMBL" id="SVA27375.1"/>
    </source>
</evidence>
<dbReference type="InterPro" id="IPR001406">
    <property type="entry name" value="PsdUridine_synth_TruA"/>
</dbReference>
<evidence type="ECO:0000256" key="2">
    <source>
        <dbReference type="ARBA" id="ARBA00022694"/>
    </source>
</evidence>
<dbReference type="GO" id="GO:0009982">
    <property type="term" value="F:pseudouridine synthase activity"/>
    <property type="evidence" value="ECO:0007669"/>
    <property type="project" value="InterPro"/>
</dbReference>
<dbReference type="AlphaFoldDB" id="A0A381UGS6"/>
<evidence type="ECO:0000256" key="4">
    <source>
        <dbReference type="SAM" id="MobiDB-lite"/>
    </source>
</evidence>
<dbReference type="GO" id="GO:0003723">
    <property type="term" value="F:RNA binding"/>
    <property type="evidence" value="ECO:0007669"/>
    <property type="project" value="InterPro"/>
</dbReference>
<dbReference type="InterPro" id="IPR020095">
    <property type="entry name" value="PsdUridine_synth_TruA_C"/>
</dbReference>
<reference evidence="6" key="1">
    <citation type="submission" date="2018-05" db="EMBL/GenBank/DDBJ databases">
        <authorList>
            <person name="Lanie J.A."/>
            <person name="Ng W.-L."/>
            <person name="Kazmierczak K.M."/>
            <person name="Andrzejewski T.M."/>
            <person name="Davidsen T.M."/>
            <person name="Wayne K.J."/>
            <person name="Tettelin H."/>
            <person name="Glass J.I."/>
            <person name="Rusch D."/>
            <person name="Podicherti R."/>
            <person name="Tsui H.-C.T."/>
            <person name="Winkler M.E."/>
        </authorList>
    </citation>
    <scope>NUCLEOTIDE SEQUENCE</scope>
</reference>
<accession>A0A381UGS6</accession>
<feature type="domain" description="Pseudouridine synthase I TruA alpha/beta" evidence="5">
    <location>
        <begin position="6"/>
        <end position="74"/>
    </location>
</feature>
<dbReference type="GO" id="GO:0031119">
    <property type="term" value="P:tRNA pseudouridine synthesis"/>
    <property type="evidence" value="ECO:0007669"/>
    <property type="project" value="TreeGrafter"/>
</dbReference>
<proteinExistence type="inferred from homology"/>
<dbReference type="InterPro" id="IPR020103">
    <property type="entry name" value="PsdUridine_synth_cat_dom_sf"/>
</dbReference>
<gene>
    <name evidence="6" type="ORF">METZ01_LOCUS80229</name>
</gene>
<sequence length="212" mass="24523">MAVQKISGSKDRIPVHGAGRTDTGVHALGQVAHVDVETRLNEDDLKSALNGNLPPECRVMDIEKVNKDFQARFDATKRYYQYQCFTGDSILYKNQSWHLQKLDLRRLNQLAIHLVGDHDFLSLSKFREDMDHTRCIIYKSEWKSDGKMVIFHITGNRFLHHMVRYLVGTMIAVVEKRFSEEDFLSLIMNPQKDARIFKAPAEGLILIQVDYE</sequence>
<dbReference type="SUPFAM" id="SSF55120">
    <property type="entry name" value="Pseudouridine synthase"/>
    <property type="match status" value="1"/>
</dbReference>
<keyword evidence="2" id="KW-0819">tRNA processing</keyword>
<dbReference type="PANTHER" id="PTHR11142:SF0">
    <property type="entry name" value="TRNA PSEUDOURIDINE SYNTHASE-LIKE 1"/>
    <property type="match status" value="1"/>
</dbReference>
<evidence type="ECO:0000259" key="5">
    <source>
        <dbReference type="Pfam" id="PF01416"/>
    </source>
</evidence>
<evidence type="ECO:0000256" key="1">
    <source>
        <dbReference type="ARBA" id="ARBA00009375"/>
    </source>
</evidence>
<dbReference type="PANTHER" id="PTHR11142">
    <property type="entry name" value="PSEUDOURIDYLATE SYNTHASE"/>
    <property type="match status" value="1"/>
</dbReference>
<dbReference type="Gene3D" id="3.30.70.660">
    <property type="entry name" value="Pseudouridine synthase I, catalytic domain, C-terminal subdomain"/>
    <property type="match status" value="1"/>
</dbReference>